<dbReference type="OrthoDB" id="6427197at2759"/>
<feature type="chain" id="PRO_5036476396" evidence="1">
    <location>
        <begin position="19"/>
        <end position="137"/>
    </location>
</feature>
<protein>
    <submittedName>
        <fullName evidence="2">Uncharacterized protein</fullName>
    </submittedName>
</protein>
<proteinExistence type="predicted"/>
<reference evidence="2" key="1">
    <citation type="submission" date="2020-08" db="EMBL/GenBank/DDBJ databases">
        <title>Multicomponent nature underlies the extraordinary mechanical properties of spider dragline silk.</title>
        <authorList>
            <person name="Kono N."/>
            <person name="Nakamura H."/>
            <person name="Mori M."/>
            <person name="Yoshida Y."/>
            <person name="Ohtoshi R."/>
            <person name="Malay A.D."/>
            <person name="Moran D.A.P."/>
            <person name="Tomita M."/>
            <person name="Numata K."/>
            <person name="Arakawa K."/>
        </authorList>
    </citation>
    <scope>NUCLEOTIDE SEQUENCE</scope>
</reference>
<keyword evidence="3" id="KW-1185">Reference proteome</keyword>
<evidence type="ECO:0000313" key="3">
    <source>
        <dbReference type="Proteomes" id="UP000887013"/>
    </source>
</evidence>
<dbReference type="AlphaFoldDB" id="A0A8X6QYK4"/>
<accession>A0A8X6QYK4</accession>
<name>A0A8X6QYK4_NEPPI</name>
<evidence type="ECO:0000313" key="2">
    <source>
        <dbReference type="EMBL" id="GFU43591.1"/>
    </source>
</evidence>
<sequence>MKSLLVFCVFLVLGSVQCARIRRQAAAEDPAPATTPKTAGMNVALGFMVDELDKETALGGPVNPAGLKKANIMAMKIQMLGGDVDTPTKDKLDTLNADFVADAAAPPQYAGVPGAGSPLGAAAKPADTSVNFGALGR</sequence>
<feature type="signal peptide" evidence="1">
    <location>
        <begin position="1"/>
        <end position="18"/>
    </location>
</feature>
<gene>
    <name evidence="2" type="primary">AVEN_249514_1</name>
    <name evidence="2" type="ORF">NPIL_92251</name>
</gene>
<organism evidence="2 3">
    <name type="scientific">Nephila pilipes</name>
    <name type="common">Giant wood spider</name>
    <name type="synonym">Nephila maculata</name>
    <dbReference type="NCBI Taxonomy" id="299642"/>
    <lineage>
        <taxon>Eukaryota</taxon>
        <taxon>Metazoa</taxon>
        <taxon>Ecdysozoa</taxon>
        <taxon>Arthropoda</taxon>
        <taxon>Chelicerata</taxon>
        <taxon>Arachnida</taxon>
        <taxon>Araneae</taxon>
        <taxon>Araneomorphae</taxon>
        <taxon>Entelegynae</taxon>
        <taxon>Araneoidea</taxon>
        <taxon>Nephilidae</taxon>
        <taxon>Nephila</taxon>
    </lineage>
</organism>
<dbReference type="Proteomes" id="UP000887013">
    <property type="component" value="Unassembled WGS sequence"/>
</dbReference>
<comment type="caution">
    <text evidence="2">The sequence shown here is derived from an EMBL/GenBank/DDBJ whole genome shotgun (WGS) entry which is preliminary data.</text>
</comment>
<dbReference type="EMBL" id="BMAW01036341">
    <property type="protein sequence ID" value="GFU43591.1"/>
    <property type="molecule type" value="Genomic_DNA"/>
</dbReference>
<evidence type="ECO:0000256" key="1">
    <source>
        <dbReference type="SAM" id="SignalP"/>
    </source>
</evidence>
<keyword evidence="1" id="KW-0732">Signal</keyword>